<evidence type="ECO:0000256" key="5">
    <source>
        <dbReference type="ARBA" id="ARBA00022833"/>
    </source>
</evidence>
<dbReference type="OrthoDB" id="10255414at2759"/>
<protein>
    <submittedName>
        <fullName evidence="9">Translation initiation factor IF2/IF5, zinc-binding</fullName>
    </submittedName>
</protein>
<dbReference type="SUPFAM" id="SSF100966">
    <property type="entry name" value="Translation initiation factor 2 beta, aIF2beta, N-terminal domain"/>
    <property type="match status" value="1"/>
</dbReference>
<name>A0A0V0QUG1_PSEPJ</name>
<evidence type="ECO:0000313" key="9">
    <source>
        <dbReference type="EMBL" id="KRX05674.1"/>
    </source>
</evidence>
<evidence type="ECO:0000256" key="1">
    <source>
        <dbReference type="ARBA" id="ARBA00010397"/>
    </source>
</evidence>
<keyword evidence="5" id="KW-0862">Zinc</keyword>
<dbReference type="SMART" id="SM00184">
    <property type="entry name" value="RING"/>
    <property type="match status" value="1"/>
</dbReference>
<organism evidence="9 10">
    <name type="scientific">Pseudocohnilembus persalinus</name>
    <name type="common">Ciliate</name>
    <dbReference type="NCBI Taxonomy" id="266149"/>
    <lineage>
        <taxon>Eukaryota</taxon>
        <taxon>Sar</taxon>
        <taxon>Alveolata</taxon>
        <taxon>Ciliophora</taxon>
        <taxon>Intramacronucleata</taxon>
        <taxon>Oligohymenophorea</taxon>
        <taxon>Scuticociliatia</taxon>
        <taxon>Philasterida</taxon>
        <taxon>Pseudocohnilembidae</taxon>
        <taxon>Pseudocohnilembus</taxon>
    </lineage>
</organism>
<evidence type="ECO:0000313" key="10">
    <source>
        <dbReference type="Proteomes" id="UP000054937"/>
    </source>
</evidence>
<dbReference type="InterPro" id="IPR016197">
    <property type="entry name" value="Chromo-like_dom_sf"/>
</dbReference>
<sequence length="531" mass="61900">MISLSAILRLKHRIPLELRSQASQGVVSTKVGDRLGSPPALNKAVNFEVEYQKLLDRIVNNLRQNNPDLGEKTKLSLKPPQVQRVGRKVQWTNFGETCKKMNRDKMHVQQFIQNETGKECIISSDELLIKQNLTQNGIQQLIKKYIQEYVKCSLCSSTNTALQKDTNTRLYMIQCQNCKSSNLSNKTDKALNIDRTQKEQGEQLMENNIELQKNIFNLGNQNESLQSFKCSIDQEKFISQDDLLKQYLLKKRTANYKNTAEFAYHNFEKKTKKLKIYLDSEEYQSASFECPICQDQIIGLSLTKCGHQFCEKCLNNSLVHKPNCPCCRSDLKNTEQFKCTILNDIKNIGQSLDNQEQQQITVQEEQIQQEPDDANSNLIECKIELENQQQFLKQIQEYEKWKKTKFDIKFEIGQEIDVQDTENIWCVAIIKDILDIDNEKNILIHYKGWNSVYDEVLSYKSDRLAPKGFYTSRKNIPQYATESENDDLMSARTYQSWDEYTEEMRASEEILRILGQRVLIQFLPLDIIRNR</sequence>
<dbReference type="InterPro" id="IPR016189">
    <property type="entry name" value="Transl_init_fac_IF2/IF5_N"/>
</dbReference>
<gene>
    <name evidence="9" type="ORF">PPERSA_09814</name>
</gene>
<dbReference type="SUPFAM" id="SSF75689">
    <property type="entry name" value="Zinc-binding domain of translation initiation factor 2 beta"/>
    <property type="match status" value="1"/>
</dbReference>
<dbReference type="CDD" id="cd20104">
    <property type="entry name" value="MBT_PHF20L1-like"/>
    <property type="match status" value="1"/>
</dbReference>
<dbReference type="GO" id="GO:0001731">
    <property type="term" value="P:formation of translation preinitiation complex"/>
    <property type="evidence" value="ECO:0007669"/>
    <property type="project" value="TreeGrafter"/>
</dbReference>
<dbReference type="PANTHER" id="PTHR23001">
    <property type="entry name" value="EUKARYOTIC TRANSLATION INITIATION FACTOR"/>
    <property type="match status" value="1"/>
</dbReference>
<evidence type="ECO:0000256" key="6">
    <source>
        <dbReference type="ARBA" id="ARBA00022917"/>
    </source>
</evidence>
<dbReference type="PROSITE" id="PS50089">
    <property type="entry name" value="ZF_RING_2"/>
    <property type="match status" value="1"/>
</dbReference>
<proteinExistence type="inferred from homology"/>
<feature type="domain" description="RING-type" evidence="8">
    <location>
        <begin position="290"/>
        <end position="328"/>
    </location>
</feature>
<evidence type="ECO:0000256" key="3">
    <source>
        <dbReference type="ARBA" id="ARBA00022723"/>
    </source>
</evidence>
<dbReference type="InParanoid" id="A0A0V0QUG1"/>
<comment type="similarity">
    <text evidence="1">Belongs to the eIF-2-beta/eIF-5 family.</text>
</comment>
<comment type="caution">
    <text evidence="9">The sequence shown here is derived from an EMBL/GenBank/DDBJ whole genome shotgun (WGS) entry which is preliminary data.</text>
</comment>
<dbReference type="AlphaFoldDB" id="A0A0V0QUG1"/>
<dbReference type="SUPFAM" id="SSF54160">
    <property type="entry name" value="Chromo domain-like"/>
    <property type="match status" value="1"/>
</dbReference>
<dbReference type="Pfam" id="PF13923">
    <property type="entry name" value="zf-C3HC4_2"/>
    <property type="match status" value="1"/>
</dbReference>
<dbReference type="Pfam" id="PF01873">
    <property type="entry name" value="eIF-5_eIF-2B"/>
    <property type="match status" value="1"/>
</dbReference>
<dbReference type="InterPro" id="IPR002735">
    <property type="entry name" value="Transl_init_fac_IF2/IF5_dom"/>
</dbReference>
<dbReference type="FunFam" id="3.30.30.170:FF:000001">
    <property type="entry name" value="Eukaryotic translation initiation factor 2 subunit"/>
    <property type="match status" value="1"/>
</dbReference>
<keyword evidence="10" id="KW-1185">Reference proteome</keyword>
<dbReference type="SMART" id="SM00653">
    <property type="entry name" value="eIF2B_5"/>
    <property type="match status" value="1"/>
</dbReference>
<dbReference type="Gene3D" id="3.30.40.10">
    <property type="entry name" value="Zinc/RING finger domain, C3HC4 (zinc finger)"/>
    <property type="match status" value="1"/>
</dbReference>
<dbReference type="Proteomes" id="UP000054937">
    <property type="component" value="Unassembled WGS sequence"/>
</dbReference>
<dbReference type="Gene3D" id="3.30.30.170">
    <property type="match status" value="1"/>
</dbReference>
<dbReference type="Gene3D" id="2.30.30.140">
    <property type="match status" value="1"/>
</dbReference>
<dbReference type="GO" id="GO:0008270">
    <property type="term" value="F:zinc ion binding"/>
    <property type="evidence" value="ECO:0007669"/>
    <property type="project" value="UniProtKB-KW"/>
</dbReference>
<dbReference type="EMBL" id="LDAU01000105">
    <property type="protein sequence ID" value="KRX05674.1"/>
    <property type="molecule type" value="Genomic_DNA"/>
</dbReference>
<keyword evidence="6" id="KW-0648">Protein biosynthesis</keyword>
<dbReference type="InterPro" id="IPR013083">
    <property type="entry name" value="Znf_RING/FYVE/PHD"/>
</dbReference>
<accession>A0A0V0QUG1</accession>
<reference evidence="9 10" key="1">
    <citation type="journal article" date="2015" name="Sci. Rep.">
        <title>Genome of the facultative scuticociliatosis pathogen Pseudocohnilembus persalinus provides insight into its virulence through horizontal gene transfer.</title>
        <authorList>
            <person name="Xiong J."/>
            <person name="Wang G."/>
            <person name="Cheng J."/>
            <person name="Tian M."/>
            <person name="Pan X."/>
            <person name="Warren A."/>
            <person name="Jiang C."/>
            <person name="Yuan D."/>
            <person name="Miao W."/>
        </authorList>
    </citation>
    <scope>NUCLEOTIDE SEQUENCE [LARGE SCALE GENOMIC DNA]</scope>
    <source>
        <strain evidence="9">36N120E</strain>
    </source>
</reference>
<keyword evidence="2 9" id="KW-0396">Initiation factor</keyword>
<dbReference type="InterPro" id="IPR045196">
    <property type="entry name" value="IF2/IF5"/>
</dbReference>
<dbReference type="GO" id="GO:0005850">
    <property type="term" value="C:eukaryotic translation initiation factor 2 complex"/>
    <property type="evidence" value="ECO:0007669"/>
    <property type="project" value="TreeGrafter"/>
</dbReference>
<dbReference type="InterPro" id="IPR017907">
    <property type="entry name" value="Znf_RING_CS"/>
</dbReference>
<dbReference type="GO" id="GO:0003743">
    <property type="term" value="F:translation initiation factor activity"/>
    <property type="evidence" value="ECO:0007669"/>
    <property type="project" value="UniProtKB-KW"/>
</dbReference>
<dbReference type="GO" id="GO:0031369">
    <property type="term" value="F:translation initiation factor binding"/>
    <property type="evidence" value="ECO:0007669"/>
    <property type="project" value="TreeGrafter"/>
</dbReference>
<evidence type="ECO:0000256" key="7">
    <source>
        <dbReference type="PROSITE-ProRule" id="PRU00175"/>
    </source>
</evidence>
<keyword evidence="4 7" id="KW-0863">Zinc-finger</keyword>
<dbReference type="GO" id="GO:0003729">
    <property type="term" value="F:mRNA binding"/>
    <property type="evidence" value="ECO:0007669"/>
    <property type="project" value="TreeGrafter"/>
</dbReference>
<evidence type="ECO:0000256" key="4">
    <source>
        <dbReference type="ARBA" id="ARBA00022771"/>
    </source>
</evidence>
<dbReference type="InterPro" id="IPR016190">
    <property type="entry name" value="Transl_init_fac_IF2/IF5_Zn-bd"/>
</dbReference>
<dbReference type="SUPFAM" id="SSF57850">
    <property type="entry name" value="RING/U-box"/>
    <property type="match status" value="1"/>
</dbReference>
<dbReference type="PROSITE" id="PS00518">
    <property type="entry name" value="ZF_RING_1"/>
    <property type="match status" value="1"/>
</dbReference>
<dbReference type="PANTHER" id="PTHR23001:SF3">
    <property type="entry name" value="EUKARYOTIC TRANSLATION INITIATION FACTOR 2 SUBUNIT 2"/>
    <property type="match status" value="1"/>
</dbReference>
<dbReference type="InterPro" id="IPR001841">
    <property type="entry name" value="Znf_RING"/>
</dbReference>
<keyword evidence="3" id="KW-0479">Metal-binding</keyword>
<evidence type="ECO:0000259" key="8">
    <source>
        <dbReference type="PROSITE" id="PS50089"/>
    </source>
</evidence>
<evidence type="ECO:0000256" key="2">
    <source>
        <dbReference type="ARBA" id="ARBA00022540"/>
    </source>
</evidence>